<evidence type="ECO:0000313" key="7">
    <source>
        <dbReference type="Proteomes" id="UP000738431"/>
    </source>
</evidence>
<dbReference type="CDD" id="cd08504">
    <property type="entry name" value="PBP2_OppA"/>
    <property type="match status" value="1"/>
</dbReference>
<dbReference type="Pfam" id="PF00496">
    <property type="entry name" value="SBP_bac_5"/>
    <property type="match status" value="1"/>
</dbReference>
<dbReference type="EMBL" id="CP139781">
    <property type="protein sequence ID" value="WRQ85592.1"/>
    <property type="molecule type" value="Genomic_DNA"/>
</dbReference>
<organism evidence="6 7">
    <name type="scientific">Actomonas aquatica</name>
    <dbReference type="NCBI Taxonomy" id="2866162"/>
    <lineage>
        <taxon>Bacteria</taxon>
        <taxon>Pseudomonadati</taxon>
        <taxon>Verrucomicrobiota</taxon>
        <taxon>Opitutia</taxon>
        <taxon>Opitutales</taxon>
        <taxon>Opitutaceae</taxon>
        <taxon>Actomonas</taxon>
    </lineage>
</organism>
<dbReference type="InterPro" id="IPR039424">
    <property type="entry name" value="SBP_5"/>
</dbReference>
<dbReference type="PANTHER" id="PTHR30290:SF10">
    <property type="entry name" value="PERIPLASMIC OLIGOPEPTIDE-BINDING PROTEIN-RELATED"/>
    <property type="match status" value="1"/>
</dbReference>
<evidence type="ECO:0000256" key="2">
    <source>
        <dbReference type="ARBA" id="ARBA00005695"/>
    </source>
</evidence>
<dbReference type="PROSITE" id="PS51257">
    <property type="entry name" value="PROKAR_LIPOPROTEIN"/>
    <property type="match status" value="1"/>
</dbReference>
<evidence type="ECO:0000313" key="6">
    <source>
        <dbReference type="EMBL" id="WRQ85592.1"/>
    </source>
</evidence>
<dbReference type="SUPFAM" id="SSF53850">
    <property type="entry name" value="Periplasmic binding protein-like II"/>
    <property type="match status" value="1"/>
</dbReference>
<evidence type="ECO:0000256" key="4">
    <source>
        <dbReference type="ARBA" id="ARBA00022729"/>
    </source>
</evidence>
<dbReference type="InterPro" id="IPR030678">
    <property type="entry name" value="Peptide/Ni-bd"/>
</dbReference>
<keyword evidence="3" id="KW-0813">Transport</keyword>
<keyword evidence="7" id="KW-1185">Reference proteome</keyword>
<dbReference type="RefSeq" id="WP_221032865.1">
    <property type="nucleotide sequence ID" value="NZ_CP139781.1"/>
</dbReference>
<evidence type="ECO:0000259" key="5">
    <source>
        <dbReference type="Pfam" id="PF00496"/>
    </source>
</evidence>
<proteinExistence type="inferred from homology"/>
<dbReference type="Gene3D" id="3.10.105.10">
    <property type="entry name" value="Dipeptide-binding Protein, Domain 3"/>
    <property type="match status" value="1"/>
</dbReference>
<dbReference type="Gene3D" id="3.90.76.10">
    <property type="entry name" value="Dipeptide-binding Protein, Domain 1"/>
    <property type="match status" value="1"/>
</dbReference>
<comment type="subcellular location">
    <subcellularLocation>
        <location evidence="1">Cell envelope</location>
    </subcellularLocation>
</comment>
<gene>
    <name evidence="6" type="ORF">K1X11_012340</name>
</gene>
<protein>
    <submittedName>
        <fullName evidence="6">Peptide ABC transporter substrate-binding protein</fullName>
    </submittedName>
</protein>
<dbReference type="PIRSF" id="PIRSF002741">
    <property type="entry name" value="MppA"/>
    <property type="match status" value="1"/>
</dbReference>
<feature type="domain" description="Solute-binding protein family 5" evidence="5">
    <location>
        <begin position="84"/>
        <end position="464"/>
    </location>
</feature>
<dbReference type="Proteomes" id="UP000738431">
    <property type="component" value="Chromosome"/>
</dbReference>
<reference evidence="6 7" key="1">
    <citation type="submission" date="2021-08" db="EMBL/GenBank/DDBJ databases">
        <authorList>
            <person name="Zhang D."/>
            <person name="Zhang A."/>
            <person name="Wang L."/>
        </authorList>
    </citation>
    <scope>NUCLEOTIDE SEQUENCE [LARGE SCALE GENOMIC DNA]</scope>
    <source>
        <strain evidence="6 7">WL0086</strain>
    </source>
</reference>
<dbReference type="PANTHER" id="PTHR30290">
    <property type="entry name" value="PERIPLASMIC BINDING COMPONENT OF ABC TRANSPORTER"/>
    <property type="match status" value="1"/>
</dbReference>
<evidence type="ECO:0000256" key="1">
    <source>
        <dbReference type="ARBA" id="ARBA00004196"/>
    </source>
</evidence>
<comment type="similarity">
    <text evidence="2">Belongs to the bacterial solute-binding protein 5 family.</text>
</comment>
<evidence type="ECO:0000256" key="3">
    <source>
        <dbReference type="ARBA" id="ARBA00022448"/>
    </source>
</evidence>
<dbReference type="Gene3D" id="3.40.190.10">
    <property type="entry name" value="Periplasmic binding protein-like II"/>
    <property type="match status" value="1"/>
</dbReference>
<name>A0ABZ1C2Q0_9BACT</name>
<dbReference type="InterPro" id="IPR000914">
    <property type="entry name" value="SBP_5_dom"/>
</dbReference>
<keyword evidence="4" id="KW-0732">Signal</keyword>
<accession>A0ABZ1C2Q0</accession>
<reference evidence="6 7" key="2">
    <citation type="submission" date="2023-12" db="EMBL/GenBank/DDBJ databases">
        <title>Description of an unclassified Opitutus bacterium of Verrucomicrobiota.</title>
        <authorList>
            <person name="Zhang D.-F."/>
        </authorList>
    </citation>
    <scope>NUCLEOTIDE SEQUENCE [LARGE SCALE GENOMIC DNA]</scope>
    <source>
        <strain evidence="6 7">WL0086</strain>
    </source>
</reference>
<sequence length="543" mass="61145">MRMKALGRIAVLAAVWVGALLITAGCARDERAVDRGVQEGILYLGNGAEPPDLDPHISTGVPEFHIMDALFEGLVDIEPETGALVPGLAERWEMSADGKTYTFYLQPNAKWSDGVPIEAPEIIRGYERAINPSFGAEYAYLFEIVRGAVAYNRGETTDFSTVGFEAPDARTLVVHLEHPVPYFLTLMTYEAWNPVPMHVIEATGEPYRRGSGWTKAGVLASSGPFRLKSWQPNRVIIVDRNPHYWDADVVSLNEIHFFPIESIDTEERMFRSGQLHKTSEVPLTKIETYAAMPESPLRLDPQWGTYYYRFNVTRPPFDDARVRRALAMAIDRTAIVENITRGGEQPAHSFSPPGTGGFTPIATVSRDLEAARALLAEAGYPGGEGFPAAELLYNTSEKHRALAEAIQQMWKRDLGIDVTLYNQEWKVYLDSLKNLDYGIARSGWVSVYADANQYLEIMTTGNPNNRTGWGIEEYDTLHARSMAELDPAKRMTMLQELDAILLREMPVAPIYHYSQGYLLDPRVKHWYPNPLDKHPYKYVRLEE</sequence>